<dbReference type="PANTHER" id="PTHR43384:SF6">
    <property type="entry name" value="SEPTUM SITE-DETERMINING PROTEIN MIND HOMOLOG, CHLOROPLASTIC"/>
    <property type="match status" value="1"/>
</dbReference>
<evidence type="ECO:0000256" key="10">
    <source>
        <dbReference type="PIRSR" id="PIRSR003092-1"/>
    </source>
</evidence>
<dbReference type="GO" id="GO:0005829">
    <property type="term" value="C:cytosol"/>
    <property type="evidence" value="ECO:0007669"/>
    <property type="project" value="TreeGrafter"/>
</dbReference>
<dbReference type="InterPro" id="IPR033756">
    <property type="entry name" value="YlxH/NBP35"/>
</dbReference>
<dbReference type="GO" id="GO:0051782">
    <property type="term" value="P:negative regulation of cell division"/>
    <property type="evidence" value="ECO:0007669"/>
    <property type="project" value="TreeGrafter"/>
</dbReference>
<proteinExistence type="inferred from homology"/>
<keyword evidence="3" id="KW-0132">Cell division</keyword>
<dbReference type="RefSeq" id="WP_176941837.1">
    <property type="nucleotide sequence ID" value="NZ_JABZEC010000001.1"/>
</dbReference>
<evidence type="ECO:0000256" key="2">
    <source>
        <dbReference type="ARBA" id="ARBA00016887"/>
    </source>
</evidence>
<evidence type="ECO:0000256" key="5">
    <source>
        <dbReference type="ARBA" id="ARBA00022840"/>
    </source>
</evidence>
<evidence type="ECO:0000256" key="7">
    <source>
        <dbReference type="ARBA" id="ARBA00023306"/>
    </source>
</evidence>
<evidence type="ECO:0000256" key="4">
    <source>
        <dbReference type="ARBA" id="ARBA00022741"/>
    </source>
</evidence>
<keyword evidence="6" id="KW-0717">Septation</keyword>
<organism evidence="11 12">
    <name type="scientific">Bombilactobacillus apium</name>
    <dbReference type="NCBI Taxonomy" id="2675299"/>
    <lineage>
        <taxon>Bacteria</taxon>
        <taxon>Bacillati</taxon>
        <taxon>Bacillota</taxon>
        <taxon>Bacilli</taxon>
        <taxon>Lactobacillales</taxon>
        <taxon>Lactobacillaceae</taxon>
        <taxon>Bombilactobacillus</taxon>
    </lineage>
</organism>
<evidence type="ECO:0000256" key="6">
    <source>
        <dbReference type="ARBA" id="ARBA00023210"/>
    </source>
</evidence>
<dbReference type="CDD" id="cd02036">
    <property type="entry name" value="MinD"/>
    <property type="match status" value="1"/>
</dbReference>
<dbReference type="GO" id="GO:0000917">
    <property type="term" value="P:division septum assembly"/>
    <property type="evidence" value="ECO:0007669"/>
    <property type="project" value="UniProtKB-KW"/>
</dbReference>
<protein>
    <recommendedName>
        <fullName evidence="2">Septum site-determining protein MinD</fullName>
    </recommendedName>
    <alternativeName>
        <fullName evidence="9">Cell division inhibitor MinD</fullName>
    </alternativeName>
</protein>
<evidence type="ECO:0000313" key="11">
    <source>
        <dbReference type="EMBL" id="NVY95665.1"/>
    </source>
</evidence>
<dbReference type="InterPro" id="IPR025501">
    <property type="entry name" value="MinD_FleN"/>
</dbReference>
<gene>
    <name evidence="11" type="primary">minD</name>
    <name evidence="11" type="ORF">HU830_00380</name>
</gene>
<dbReference type="InterPro" id="IPR050625">
    <property type="entry name" value="ParA/MinD_ATPase"/>
</dbReference>
<dbReference type="Proteomes" id="UP000563523">
    <property type="component" value="Unassembled WGS sequence"/>
</dbReference>
<name>A0A850R555_9LACO</name>
<dbReference type="Pfam" id="PF10609">
    <property type="entry name" value="ParA"/>
    <property type="match status" value="1"/>
</dbReference>
<comment type="function">
    <text evidence="8">ATPase required for the correct placement of the division site. Cell division inhibitors MinC and MinD act in concert to form an inhibitor capable of blocking formation of the polar Z ring septums. Rapidly oscillates between the poles of the cell to destabilize FtsZ filaments that have formed before they mature into polar Z rings.</text>
</comment>
<comment type="caution">
    <text evidence="11">The sequence shown here is derived from an EMBL/GenBank/DDBJ whole genome shotgun (WGS) entry which is preliminary data.</text>
</comment>
<evidence type="ECO:0000256" key="3">
    <source>
        <dbReference type="ARBA" id="ARBA00022618"/>
    </source>
</evidence>
<evidence type="ECO:0000256" key="1">
    <source>
        <dbReference type="ARBA" id="ARBA00010257"/>
    </source>
</evidence>
<keyword evidence="7" id="KW-0131">Cell cycle</keyword>
<dbReference type="InterPro" id="IPR027417">
    <property type="entry name" value="P-loop_NTPase"/>
</dbReference>
<dbReference type="GO" id="GO:0005524">
    <property type="term" value="F:ATP binding"/>
    <property type="evidence" value="ECO:0007669"/>
    <property type="project" value="UniProtKB-KW"/>
</dbReference>
<dbReference type="GO" id="GO:0009898">
    <property type="term" value="C:cytoplasmic side of plasma membrane"/>
    <property type="evidence" value="ECO:0007669"/>
    <property type="project" value="TreeGrafter"/>
</dbReference>
<dbReference type="PANTHER" id="PTHR43384">
    <property type="entry name" value="SEPTUM SITE-DETERMINING PROTEIN MIND HOMOLOG, CHLOROPLASTIC-RELATED"/>
    <property type="match status" value="1"/>
</dbReference>
<dbReference type="InterPro" id="IPR010223">
    <property type="entry name" value="MinD"/>
</dbReference>
<evidence type="ECO:0000256" key="9">
    <source>
        <dbReference type="ARBA" id="ARBA00032845"/>
    </source>
</evidence>
<keyword evidence="5 10" id="KW-0067">ATP-binding</keyword>
<accession>A0A850R555</accession>
<keyword evidence="4 10" id="KW-0547">Nucleotide-binding</keyword>
<sequence>MGTSIVITSGKGGVGKTTTTANLGIALAQNDKRVCVVDLDLGLRNLDAMLGLSNRVIYDVVDVLEGRADLFQALVKYPEMDGNLFFLAAAQNATQSKLQVTGLKQIINDLKENFDLVIVDCPAGIETGFMAAVAVADSAIIVTTPESVAVGDADRVVGILENSNLQYGLHLVINRVRVSMMQKGTSIKIKDIVNRLSAPLIGVIVDEDEVIAAANQGQSIVTLDNNSPAAVGYSNLARRILGEKIPLNEIELDTSENSEKSGFWHRLFHH</sequence>
<evidence type="ECO:0000256" key="8">
    <source>
        <dbReference type="ARBA" id="ARBA00025436"/>
    </source>
</evidence>
<dbReference type="Gene3D" id="3.40.50.300">
    <property type="entry name" value="P-loop containing nucleotide triphosphate hydrolases"/>
    <property type="match status" value="1"/>
</dbReference>
<feature type="binding site" evidence="10">
    <location>
        <begin position="11"/>
        <end position="18"/>
    </location>
    <ligand>
        <name>ATP</name>
        <dbReference type="ChEBI" id="CHEBI:30616"/>
    </ligand>
</feature>
<evidence type="ECO:0000313" key="12">
    <source>
        <dbReference type="Proteomes" id="UP000563523"/>
    </source>
</evidence>
<keyword evidence="12" id="KW-1185">Reference proteome</keyword>
<dbReference type="SUPFAM" id="SSF52540">
    <property type="entry name" value="P-loop containing nucleoside triphosphate hydrolases"/>
    <property type="match status" value="1"/>
</dbReference>
<comment type="similarity">
    <text evidence="1">Belongs to the ParA family. MinD subfamily.</text>
</comment>
<dbReference type="AlphaFoldDB" id="A0A850R555"/>
<reference evidence="11 12" key="1">
    <citation type="submission" date="2020-06" db="EMBL/GenBank/DDBJ databases">
        <authorList>
            <person name="Kang J."/>
        </authorList>
    </citation>
    <scope>NUCLEOTIDE SEQUENCE [LARGE SCALE GENOMIC DNA]</scope>
    <source>
        <strain evidence="11 12">DCY120</strain>
    </source>
</reference>
<dbReference type="NCBIfam" id="TIGR01968">
    <property type="entry name" value="minD_bact"/>
    <property type="match status" value="1"/>
</dbReference>
<dbReference type="PIRSF" id="PIRSF003092">
    <property type="entry name" value="MinD"/>
    <property type="match status" value="1"/>
</dbReference>
<dbReference type="GO" id="GO:0016887">
    <property type="term" value="F:ATP hydrolysis activity"/>
    <property type="evidence" value="ECO:0007669"/>
    <property type="project" value="InterPro"/>
</dbReference>
<dbReference type="EMBL" id="JABZEC010000001">
    <property type="protein sequence ID" value="NVY95665.1"/>
    <property type="molecule type" value="Genomic_DNA"/>
</dbReference>